<gene>
    <name evidence="1" type="ORF">PAPOLLO_LOCUS5240</name>
</gene>
<accession>A0A8S3WF07</accession>
<name>A0A8S3WF07_PARAO</name>
<evidence type="ECO:0000313" key="2">
    <source>
        <dbReference type="Proteomes" id="UP000691718"/>
    </source>
</evidence>
<evidence type="ECO:0000313" key="1">
    <source>
        <dbReference type="EMBL" id="CAG4955140.1"/>
    </source>
</evidence>
<dbReference type="Proteomes" id="UP000691718">
    <property type="component" value="Unassembled WGS sequence"/>
</dbReference>
<sequence length="77" mass="9079">MNIIKNKQRNRMKLTLLKSILKIRCGIQLMGKCYNNYEIPLNLIKQIGTKESYQSDKDNKISCTVKWRVIALEVFVF</sequence>
<protein>
    <submittedName>
        <fullName evidence="1">(apollo) hypothetical protein</fullName>
    </submittedName>
</protein>
<dbReference type="AlphaFoldDB" id="A0A8S3WF07"/>
<dbReference type="EMBL" id="CAJQZP010000295">
    <property type="protein sequence ID" value="CAG4955140.1"/>
    <property type="molecule type" value="Genomic_DNA"/>
</dbReference>
<reference evidence="1" key="1">
    <citation type="submission" date="2021-04" db="EMBL/GenBank/DDBJ databases">
        <authorList>
            <person name="Tunstrom K."/>
        </authorList>
    </citation>
    <scope>NUCLEOTIDE SEQUENCE</scope>
</reference>
<dbReference type="OrthoDB" id="6769371at2759"/>
<proteinExistence type="predicted"/>
<keyword evidence="2" id="KW-1185">Reference proteome</keyword>
<organism evidence="1 2">
    <name type="scientific">Parnassius apollo</name>
    <name type="common">Apollo butterfly</name>
    <name type="synonym">Papilio apollo</name>
    <dbReference type="NCBI Taxonomy" id="110799"/>
    <lineage>
        <taxon>Eukaryota</taxon>
        <taxon>Metazoa</taxon>
        <taxon>Ecdysozoa</taxon>
        <taxon>Arthropoda</taxon>
        <taxon>Hexapoda</taxon>
        <taxon>Insecta</taxon>
        <taxon>Pterygota</taxon>
        <taxon>Neoptera</taxon>
        <taxon>Endopterygota</taxon>
        <taxon>Lepidoptera</taxon>
        <taxon>Glossata</taxon>
        <taxon>Ditrysia</taxon>
        <taxon>Papilionoidea</taxon>
        <taxon>Papilionidae</taxon>
        <taxon>Parnassiinae</taxon>
        <taxon>Parnassini</taxon>
        <taxon>Parnassius</taxon>
        <taxon>Parnassius</taxon>
    </lineage>
</organism>
<comment type="caution">
    <text evidence="1">The sequence shown here is derived from an EMBL/GenBank/DDBJ whole genome shotgun (WGS) entry which is preliminary data.</text>
</comment>